<dbReference type="Pfam" id="PF03992">
    <property type="entry name" value="ABM"/>
    <property type="match status" value="1"/>
</dbReference>
<dbReference type="InterPro" id="IPR007138">
    <property type="entry name" value="ABM_dom"/>
</dbReference>
<keyword evidence="3" id="KW-1185">Reference proteome</keyword>
<keyword evidence="2" id="KW-0503">Monooxygenase</keyword>
<dbReference type="GO" id="GO:0004497">
    <property type="term" value="F:monooxygenase activity"/>
    <property type="evidence" value="ECO:0007669"/>
    <property type="project" value="UniProtKB-KW"/>
</dbReference>
<dbReference type="SUPFAM" id="SSF54909">
    <property type="entry name" value="Dimeric alpha+beta barrel"/>
    <property type="match status" value="1"/>
</dbReference>
<feature type="domain" description="ABM" evidence="1">
    <location>
        <begin position="24"/>
        <end position="69"/>
    </location>
</feature>
<evidence type="ECO:0000313" key="2">
    <source>
        <dbReference type="EMBL" id="SFN43516.1"/>
    </source>
</evidence>
<protein>
    <submittedName>
        <fullName evidence="2">Antibiotic biosynthesis monooxygenase</fullName>
    </submittedName>
</protein>
<dbReference type="AlphaFoldDB" id="A0A1I4YZN8"/>
<name>A0A1I4YZN8_9MICO</name>
<proteinExistence type="predicted"/>
<evidence type="ECO:0000259" key="1">
    <source>
        <dbReference type="Pfam" id="PF03992"/>
    </source>
</evidence>
<dbReference type="EMBL" id="FOVM01000001">
    <property type="protein sequence ID" value="SFN43516.1"/>
    <property type="molecule type" value="Genomic_DNA"/>
</dbReference>
<dbReference type="InterPro" id="IPR011008">
    <property type="entry name" value="Dimeric_a/b-barrel"/>
</dbReference>
<keyword evidence="2" id="KW-0560">Oxidoreductase</keyword>
<dbReference type="RefSeq" id="WP_090708692.1">
    <property type="nucleotide sequence ID" value="NZ_FOVM01000001.1"/>
</dbReference>
<gene>
    <name evidence="2" type="ORF">SAMN05216219_0634</name>
</gene>
<sequence length="94" mass="10726">MSEIHLTGQLICKSEDEARIVTFHLAEHIERTRAEPGCVSFEVTAAGDPLVWSVEERFEDERVFKLHQERVAGSEWGRVTAGIERRYSIEGLAR</sequence>
<dbReference type="Gene3D" id="3.30.70.100">
    <property type="match status" value="1"/>
</dbReference>
<reference evidence="3" key="1">
    <citation type="submission" date="2016-10" db="EMBL/GenBank/DDBJ databases">
        <authorList>
            <person name="Varghese N."/>
            <person name="Submissions S."/>
        </authorList>
    </citation>
    <scope>NUCLEOTIDE SEQUENCE [LARGE SCALE GENOMIC DNA]</scope>
    <source>
        <strain evidence="3">CGMCC 1.11101</strain>
    </source>
</reference>
<accession>A0A1I4YZN8</accession>
<evidence type="ECO:0000313" key="3">
    <source>
        <dbReference type="Proteomes" id="UP000198867"/>
    </source>
</evidence>
<dbReference type="Proteomes" id="UP000198867">
    <property type="component" value="Unassembled WGS sequence"/>
</dbReference>
<organism evidence="2 3">
    <name type="scientific">Mycetocola miduiensis</name>
    <dbReference type="NCBI Taxonomy" id="995034"/>
    <lineage>
        <taxon>Bacteria</taxon>
        <taxon>Bacillati</taxon>
        <taxon>Actinomycetota</taxon>
        <taxon>Actinomycetes</taxon>
        <taxon>Micrococcales</taxon>
        <taxon>Microbacteriaceae</taxon>
        <taxon>Mycetocola</taxon>
    </lineage>
</organism>
<dbReference type="OrthoDB" id="9812192at2"/>